<comment type="subcellular location">
    <subcellularLocation>
        <location evidence="1">Cell membrane</location>
        <topology evidence="1">Multi-pass membrane protein</topology>
    </subcellularLocation>
</comment>
<keyword evidence="1" id="KW-0812">Transmembrane</keyword>
<evidence type="ECO:0000256" key="1">
    <source>
        <dbReference type="RuleBase" id="RU367016"/>
    </source>
</evidence>
<keyword evidence="3" id="KW-1185">Reference proteome</keyword>
<sequence length="89" mass="9882">MHTYVPLSAGIAAMPYRRFITMNVIGAVSWVVPVTFVGVALGNIPRIAHSIDLIMILIFFISVLPIIIPALMKRRKNPVKIRVAEDQQA</sequence>
<evidence type="ECO:0008006" key="4">
    <source>
        <dbReference type="Google" id="ProtNLM"/>
    </source>
</evidence>
<dbReference type="InterPro" id="IPR032818">
    <property type="entry name" value="DedA-like"/>
</dbReference>
<feature type="transmembrane region" description="Helical" evidence="1">
    <location>
        <begin position="53"/>
        <end position="72"/>
    </location>
</feature>
<dbReference type="PANTHER" id="PTHR30353:SF0">
    <property type="entry name" value="TRANSMEMBRANE PROTEIN"/>
    <property type="match status" value="1"/>
</dbReference>
<dbReference type="KEGG" id="cgk:CGERO_04385"/>
<reference evidence="2 3" key="1">
    <citation type="submission" date="2018-11" db="EMBL/GenBank/DDBJ databases">
        <authorList>
            <person name="Kleinhagauer T."/>
            <person name="Glaeser S.P."/>
            <person name="Spergser J."/>
            <person name="Ruckert C."/>
            <person name="Kaempfer P."/>
            <person name="Busse H.-J."/>
        </authorList>
    </citation>
    <scope>NUCLEOTIDE SEQUENCE [LARGE SCALE GENOMIC DNA]</scope>
    <source>
        <strain evidence="2 3">W8</strain>
    </source>
</reference>
<comment type="similarity">
    <text evidence="1">Belongs to the DedA family.</text>
</comment>
<dbReference type="RefSeq" id="WP_342768148.1">
    <property type="nucleotide sequence ID" value="NZ_CP033897.1"/>
</dbReference>
<evidence type="ECO:0000313" key="2">
    <source>
        <dbReference type="EMBL" id="AZA11194.1"/>
    </source>
</evidence>
<dbReference type="Proteomes" id="UP000271587">
    <property type="component" value="Chromosome"/>
</dbReference>
<proteinExistence type="inferred from homology"/>
<protein>
    <recommendedName>
        <fullName evidence="4">SNARE associated Golgi protein</fullName>
    </recommendedName>
</protein>
<feature type="transmembrane region" description="Helical" evidence="1">
    <location>
        <begin position="20"/>
        <end position="41"/>
    </location>
</feature>
<comment type="caution">
    <text evidence="1">Lacks conserved residue(s) required for the propagation of feature annotation.</text>
</comment>
<gene>
    <name evidence="2" type="ORF">CGERO_04385</name>
</gene>
<dbReference type="EMBL" id="CP033897">
    <property type="protein sequence ID" value="AZA11194.1"/>
    <property type="molecule type" value="Genomic_DNA"/>
</dbReference>
<dbReference type="AlphaFoldDB" id="A0A3G6J582"/>
<keyword evidence="1" id="KW-1133">Transmembrane helix</keyword>
<evidence type="ECO:0000313" key="3">
    <source>
        <dbReference type="Proteomes" id="UP000271587"/>
    </source>
</evidence>
<accession>A0A3G6J582</accession>
<dbReference type="GO" id="GO:0005886">
    <property type="term" value="C:plasma membrane"/>
    <property type="evidence" value="ECO:0007669"/>
    <property type="project" value="UniProtKB-SubCell"/>
</dbReference>
<name>A0A3G6J582_9CORY</name>
<keyword evidence="1" id="KW-0472">Membrane</keyword>
<keyword evidence="1" id="KW-1003">Cell membrane</keyword>
<dbReference type="PANTHER" id="PTHR30353">
    <property type="entry name" value="INNER MEMBRANE PROTEIN DEDA-RELATED"/>
    <property type="match status" value="1"/>
</dbReference>
<organism evidence="2 3">
    <name type="scientific">Corynebacterium gerontici</name>
    <dbReference type="NCBI Taxonomy" id="2079234"/>
    <lineage>
        <taxon>Bacteria</taxon>
        <taxon>Bacillati</taxon>
        <taxon>Actinomycetota</taxon>
        <taxon>Actinomycetes</taxon>
        <taxon>Mycobacteriales</taxon>
        <taxon>Corynebacteriaceae</taxon>
        <taxon>Corynebacterium</taxon>
    </lineage>
</organism>